<name>A0A1F7TLA8_9BACT</name>
<dbReference type="Proteomes" id="UP000177885">
    <property type="component" value="Unassembled WGS sequence"/>
</dbReference>
<dbReference type="EMBL" id="MGDT01000006">
    <property type="protein sequence ID" value="OGL66761.1"/>
    <property type="molecule type" value="Genomic_DNA"/>
</dbReference>
<evidence type="ECO:0000313" key="2">
    <source>
        <dbReference type="Proteomes" id="UP000177885"/>
    </source>
</evidence>
<reference evidence="1 2" key="1">
    <citation type="journal article" date="2016" name="Nat. Commun.">
        <title>Thousands of microbial genomes shed light on interconnected biogeochemical processes in an aquifer system.</title>
        <authorList>
            <person name="Anantharaman K."/>
            <person name="Brown C.T."/>
            <person name="Hug L.A."/>
            <person name="Sharon I."/>
            <person name="Castelle C.J."/>
            <person name="Probst A.J."/>
            <person name="Thomas B.C."/>
            <person name="Singh A."/>
            <person name="Wilkins M.J."/>
            <person name="Karaoz U."/>
            <person name="Brodie E.L."/>
            <person name="Williams K.H."/>
            <person name="Hubbard S.S."/>
            <person name="Banfield J.F."/>
        </authorList>
    </citation>
    <scope>NUCLEOTIDE SEQUENCE [LARGE SCALE GENOMIC DNA]</scope>
</reference>
<dbReference type="AlphaFoldDB" id="A0A1F7TLA8"/>
<sequence>MAREISERTLLIVFVPLFLLVIVTASWAIRSSRAPEQVPLEALPLATQVMYGHPSPSICEAAGGAVRYERVTECFSGPGVHDACEFPGVLCFTGGDGSVCREARAPYCACEGADDCPDRMVCQGPQVGETRCVPSPSYPYPKPYPIY</sequence>
<organism evidence="1 2">
    <name type="scientific">Candidatus Uhrbacteria bacterium RIFCSPHIGHO2_01_FULL_63_20</name>
    <dbReference type="NCBI Taxonomy" id="1802385"/>
    <lineage>
        <taxon>Bacteria</taxon>
        <taxon>Candidatus Uhriibacteriota</taxon>
    </lineage>
</organism>
<accession>A0A1F7TLA8</accession>
<gene>
    <name evidence="1" type="ORF">A2856_03280</name>
</gene>
<comment type="caution">
    <text evidence="1">The sequence shown here is derived from an EMBL/GenBank/DDBJ whole genome shotgun (WGS) entry which is preliminary data.</text>
</comment>
<protein>
    <submittedName>
        <fullName evidence="1">Uncharacterized protein</fullName>
    </submittedName>
</protein>
<dbReference type="STRING" id="1802385.A2856_03280"/>
<proteinExistence type="predicted"/>
<evidence type="ECO:0000313" key="1">
    <source>
        <dbReference type="EMBL" id="OGL66761.1"/>
    </source>
</evidence>